<reference evidence="4" key="1">
    <citation type="submission" date="2017-02" db="EMBL/GenBank/DDBJ databases">
        <authorList>
            <person name="Varghese N."/>
            <person name="Submissions S."/>
        </authorList>
    </citation>
    <scope>NUCLEOTIDE SEQUENCE [LARGE SCALE GENOMIC DNA]</scope>
    <source>
        <strain evidence="4">DSM 24091</strain>
    </source>
</reference>
<dbReference type="EMBL" id="FUZF01000002">
    <property type="protein sequence ID" value="SKB45470.1"/>
    <property type="molecule type" value="Genomic_DNA"/>
</dbReference>
<keyword evidence="4" id="KW-1185">Reference proteome</keyword>
<proteinExistence type="predicted"/>
<keyword evidence="1" id="KW-0732">Signal</keyword>
<evidence type="ECO:0000259" key="2">
    <source>
        <dbReference type="Pfam" id="PF00144"/>
    </source>
</evidence>
<dbReference type="InterPro" id="IPR001466">
    <property type="entry name" value="Beta-lactam-related"/>
</dbReference>
<feature type="domain" description="Beta-lactamase-related" evidence="2">
    <location>
        <begin position="83"/>
        <end position="357"/>
    </location>
</feature>
<accession>A0A1T5BEM8</accession>
<dbReference type="OrthoDB" id="9773047at2"/>
<evidence type="ECO:0000313" key="4">
    <source>
        <dbReference type="Proteomes" id="UP000190150"/>
    </source>
</evidence>
<feature type="signal peptide" evidence="1">
    <location>
        <begin position="1"/>
        <end position="21"/>
    </location>
</feature>
<dbReference type="RefSeq" id="WP_079641074.1">
    <property type="nucleotide sequence ID" value="NZ_FUZF01000002.1"/>
</dbReference>
<dbReference type="InterPro" id="IPR012338">
    <property type="entry name" value="Beta-lactam/transpept-like"/>
</dbReference>
<organism evidence="3 4">
    <name type="scientific">Sphingobacterium nematocida</name>
    <dbReference type="NCBI Taxonomy" id="1513896"/>
    <lineage>
        <taxon>Bacteria</taxon>
        <taxon>Pseudomonadati</taxon>
        <taxon>Bacteroidota</taxon>
        <taxon>Sphingobacteriia</taxon>
        <taxon>Sphingobacteriales</taxon>
        <taxon>Sphingobacteriaceae</taxon>
        <taxon>Sphingobacterium</taxon>
    </lineage>
</organism>
<dbReference type="STRING" id="1513896.SAMN05660841_00601"/>
<gene>
    <name evidence="3" type="ORF">SAMN05660841_00601</name>
</gene>
<protein>
    <submittedName>
        <fullName evidence="3">CubicO group peptidase, beta-lactamase class C family</fullName>
    </submittedName>
</protein>
<feature type="chain" id="PRO_5012414032" evidence="1">
    <location>
        <begin position="22"/>
        <end position="368"/>
    </location>
</feature>
<dbReference type="PANTHER" id="PTHR43283:SF14">
    <property type="entry name" value="BLL8153 PROTEIN"/>
    <property type="match status" value="1"/>
</dbReference>
<dbReference type="SUPFAM" id="SSF56601">
    <property type="entry name" value="beta-lactamase/transpeptidase-like"/>
    <property type="match status" value="1"/>
</dbReference>
<evidence type="ECO:0000256" key="1">
    <source>
        <dbReference type="SAM" id="SignalP"/>
    </source>
</evidence>
<dbReference type="PANTHER" id="PTHR43283">
    <property type="entry name" value="BETA-LACTAMASE-RELATED"/>
    <property type="match status" value="1"/>
</dbReference>
<dbReference type="Gene3D" id="3.40.710.10">
    <property type="entry name" value="DD-peptidase/beta-lactamase superfamily"/>
    <property type="match status" value="1"/>
</dbReference>
<dbReference type="InterPro" id="IPR050789">
    <property type="entry name" value="Diverse_Enzym_Activities"/>
</dbReference>
<sequence>MRRRNFLFFLVLISTSISLSACKYGRFVWHNFADLNDYKIFPNRELKASSTPFVFHRATMEQQPSKTKYQDKEMPFDDFLKETKSVAFLVIRNDSILYERYLDKYEETSIVPSFSMAKSVTSMLIGCAIHDGLIGSVQDPVSKYVPEMAKNGFDKVTIAHVLQMTSGIKFNEGYYNPFGEVASFYYGTNLRKDTEKLKLETEPGTQFAYASGNTQILGLVLERVLNGKTITEYLDEKIWKPIGMEYDASWSIDRKKDGIEKTFCCLNARARDFAKLGRLYLHKGNWEGQQLVPESWVKESTKVDSTEGSYKRYQYQWWLPTEDGDFAAQGILGQYIYVNPEKNLVIVRLGHKVSTNWLREFVRLAKEY</sequence>
<evidence type="ECO:0000313" key="3">
    <source>
        <dbReference type="EMBL" id="SKB45470.1"/>
    </source>
</evidence>
<dbReference type="Proteomes" id="UP000190150">
    <property type="component" value="Unassembled WGS sequence"/>
</dbReference>
<dbReference type="PROSITE" id="PS51257">
    <property type="entry name" value="PROKAR_LIPOPROTEIN"/>
    <property type="match status" value="1"/>
</dbReference>
<dbReference type="AlphaFoldDB" id="A0A1T5BEM8"/>
<name>A0A1T5BEM8_9SPHI</name>
<dbReference type="Pfam" id="PF00144">
    <property type="entry name" value="Beta-lactamase"/>
    <property type="match status" value="1"/>
</dbReference>